<dbReference type="EMBL" id="JAWZSR010000004">
    <property type="protein sequence ID" value="MDX8046001.1"/>
    <property type="molecule type" value="Genomic_DNA"/>
</dbReference>
<gene>
    <name evidence="1" type="ORF">SH601_08365</name>
</gene>
<evidence type="ECO:0000313" key="1">
    <source>
        <dbReference type="EMBL" id="MDX8046001.1"/>
    </source>
</evidence>
<organism evidence="1 2">
    <name type="scientific">Gracilibacillus pellucidus</name>
    <dbReference type="NCBI Taxonomy" id="3095368"/>
    <lineage>
        <taxon>Bacteria</taxon>
        <taxon>Bacillati</taxon>
        <taxon>Bacillota</taxon>
        <taxon>Bacilli</taxon>
        <taxon>Bacillales</taxon>
        <taxon>Bacillaceae</taxon>
        <taxon>Gracilibacillus</taxon>
    </lineage>
</organism>
<evidence type="ECO:0000313" key="2">
    <source>
        <dbReference type="Proteomes" id="UP001277972"/>
    </source>
</evidence>
<reference evidence="1" key="1">
    <citation type="submission" date="2023-11" db="EMBL/GenBank/DDBJ databases">
        <title>Gracilibacillus pellucida a moderately halophilic bacterium isolated from saline soil in Xinjiang province.</title>
        <authorList>
            <person name="Zhang Z."/>
            <person name="Tan F."/>
            <person name="Wang Y."/>
            <person name="Xia M."/>
        </authorList>
    </citation>
    <scope>NUCLEOTIDE SEQUENCE</scope>
    <source>
        <strain evidence="1">S3-1-1</strain>
    </source>
</reference>
<name>A0ACC6M526_9BACI</name>
<dbReference type="Proteomes" id="UP001277972">
    <property type="component" value="Unassembled WGS sequence"/>
</dbReference>
<proteinExistence type="predicted"/>
<protein>
    <submittedName>
        <fullName evidence="1">Type II secretion system F family protein</fullName>
    </submittedName>
</protein>
<comment type="caution">
    <text evidence="1">The sequence shown here is derived from an EMBL/GenBank/DDBJ whole genome shotgun (WGS) entry which is preliminary data.</text>
</comment>
<keyword evidence="2" id="KW-1185">Reference proteome</keyword>
<sequence length="349" mass="40823">MPMDLVKIYNAKKRLSMNDQYQILYQFQQLFLYGYSLNDALDVLMWKKQYKPIVHTMKTSLQRGQTFIETLETVKFNREITSFLSVAMQQGNLAEGLQHCCQMLRQRKNFLAKLNTLSRYPLFLFLFFLVILYFMKHSIFPAFSQLLGTNKNINTVFQYADIAINFIYYGTITSLFSIFLSFFISIIMKQQLSITTKVWFISKIPLYRTYKELQNTYLLVTHTASLLASGLTIKESFDVIKTEQASGFTHYYATTISEHLAKGYDYATILPQCPLLRDELTQIMSKDRNQEQLQKELTIYADYLLGTIESFLKKWIGLLQPILLSVLALFIVFVYLALMLPMFDYMNSL</sequence>
<accession>A0ACC6M526</accession>